<evidence type="ECO:0000313" key="2">
    <source>
        <dbReference type="EMBL" id="PLA58755.1"/>
    </source>
</evidence>
<feature type="transmembrane region" description="Helical" evidence="1">
    <location>
        <begin position="12"/>
        <end position="35"/>
    </location>
</feature>
<evidence type="ECO:0000256" key="1">
    <source>
        <dbReference type="SAM" id="Phobius"/>
    </source>
</evidence>
<protein>
    <submittedName>
        <fullName evidence="2">Uncharacterized protein</fullName>
    </submittedName>
</protein>
<gene>
    <name evidence="2" type="ORF">CYJ91_04335</name>
</gene>
<dbReference type="GeneID" id="69831460"/>
<name>A0AAP8J3P9_LACRH</name>
<organism evidence="2 3">
    <name type="scientific">Lacticaseibacillus rhamnosus</name>
    <name type="common">Lactobacillus rhamnosus</name>
    <dbReference type="NCBI Taxonomy" id="47715"/>
    <lineage>
        <taxon>Bacteria</taxon>
        <taxon>Bacillati</taxon>
        <taxon>Bacillota</taxon>
        <taxon>Bacilli</taxon>
        <taxon>Lactobacillales</taxon>
        <taxon>Lactobacillaceae</taxon>
        <taxon>Lacticaseibacillus</taxon>
    </lineage>
</organism>
<dbReference type="Proteomes" id="UP000234212">
    <property type="component" value="Unassembled WGS sequence"/>
</dbReference>
<evidence type="ECO:0000313" key="3">
    <source>
        <dbReference type="Proteomes" id="UP000234212"/>
    </source>
</evidence>
<dbReference type="AlphaFoldDB" id="A0AAP8J3P9"/>
<keyword evidence="1" id="KW-0812">Transmembrane</keyword>
<feature type="transmembrane region" description="Helical" evidence="1">
    <location>
        <begin position="41"/>
        <end position="60"/>
    </location>
</feature>
<keyword evidence="1" id="KW-1133">Transmembrane helix</keyword>
<comment type="caution">
    <text evidence="2">The sequence shown here is derived from an EMBL/GenBank/DDBJ whole genome shotgun (WGS) entry which is preliminary data.</text>
</comment>
<dbReference type="EMBL" id="PKJX01000001">
    <property type="protein sequence ID" value="PLA58755.1"/>
    <property type="molecule type" value="Genomic_DNA"/>
</dbReference>
<proteinExistence type="predicted"/>
<keyword evidence="1" id="KW-0472">Membrane</keyword>
<sequence length="63" mass="6935">MKKHSRHSEGVWLDIVCSISLWLAVGSLVAAAAVIHINRPYIIIMLALAFCAIGETVAVFKNW</sequence>
<accession>A0AAP8J3P9</accession>
<reference evidence="2 3" key="1">
    <citation type="submission" date="2017-12" db="EMBL/GenBank/DDBJ databases">
        <title>Phylogenetic diversity of female urinary microbiome.</title>
        <authorList>
            <person name="Thomas-White K."/>
            <person name="Wolfe A.J."/>
        </authorList>
    </citation>
    <scope>NUCLEOTIDE SEQUENCE [LARGE SCALE GENOMIC DNA]</scope>
    <source>
        <strain evidence="2 3">UMB0004</strain>
    </source>
</reference>
<dbReference type="RefSeq" id="WP_047675468.1">
    <property type="nucleotide sequence ID" value="NZ_CP017063.1"/>
</dbReference>